<dbReference type="SUPFAM" id="SSF53807">
    <property type="entry name" value="Helical backbone' metal receptor"/>
    <property type="match status" value="1"/>
</dbReference>
<evidence type="ECO:0000256" key="1">
    <source>
        <dbReference type="ARBA" id="ARBA00004196"/>
    </source>
</evidence>
<comment type="caution">
    <text evidence="7">The sequence shown here is derived from an EMBL/GenBank/DDBJ whole genome shotgun (WGS) entry which is preliminary data.</text>
</comment>
<organism evidence="7 8">
    <name type="scientific">Pseudonocardia yuanmonensis</name>
    <dbReference type="NCBI Taxonomy" id="1095914"/>
    <lineage>
        <taxon>Bacteria</taxon>
        <taxon>Bacillati</taxon>
        <taxon>Actinomycetota</taxon>
        <taxon>Actinomycetes</taxon>
        <taxon>Pseudonocardiales</taxon>
        <taxon>Pseudonocardiaceae</taxon>
        <taxon>Pseudonocardia</taxon>
    </lineage>
</organism>
<evidence type="ECO:0000256" key="4">
    <source>
        <dbReference type="ARBA" id="ARBA00022729"/>
    </source>
</evidence>
<evidence type="ECO:0000256" key="5">
    <source>
        <dbReference type="SAM" id="SignalP"/>
    </source>
</evidence>
<keyword evidence="3" id="KW-0813">Transport</keyword>
<feature type="chain" id="PRO_5046262690" evidence="5">
    <location>
        <begin position="23"/>
        <end position="344"/>
    </location>
</feature>
<comment type="similarity">
    <text evidence="2">Belongs to the bacterial solute-binding protein 8 family.</text>
</comment>
<dbReference type="RefSeq" id="WP_345382805.1">
    <property type="nucleotide sequence ID" value="NZ_BAABIC010000016.1"/>
</dbReference>
<dbReference type="EMBL" id="BAABIC010000016">
    <property type="protein sequence ID" value="GAA4701843.1"/>
    <property type="molecule type" value="Genomic_DNA"/>
</dbReference>
<feature type="signal peptide" evidence="5">
    <location>
        <begin position="1"/>
        <end position="22"/>
    </location>
</feature>
<dbReference type="InterPro" id="IPR002491">
    <property type="entry name" value="ABC_transptr_periplasmic_BD"/>
</dbReference>
<sequence>MSTRTSLPVRRRWLLAGAAALAVVVAGCGGPADTPAAPQAQAPQQGTGLPVTIDHALGSTTITAPPQRVVTVGWSDQDAVLALGVTPVGTAEWFNEQPGAIFPWATQAAGGAVPEIVSNAGEISFEKVAALKPDLILALYEGLDQSEYDKLSAIAPTVAQSKQFDEFGAPWQDMTLTAGKALGREQQAKELVADTEAKFEAVRDAHPEWAQKTMLVGATAENGTYTVFSPQDPKVRFFADLGFRTQPPWLAGRVADNVATVSAEEYKLLDVDRLAWTSDPDLMQVLRDDPIYNRLDVVRSGRVSYFDYTTAPFPGAAITFTTVLSIPYALDQVVPELERMDAKQ</sequence>
<comment type="subcellular location">
    <subcellularLocation>
        <location evidence="1">Cell envelope</location>
    </subcellularLocation>
</comment>
<dbReference type="PROSITE" id="PS51318">
    <property type="entry name" value="TAT"/>
    <property type="match status" value="1"/>
</dbReference>
<evidence type="ECO:0000313" key="7">
    <source>
        <dbReference type="EMBL" id="GAA4701843.1"/>
    </source>
</evidence>
<protein>
    <submittedName>
        <fullName evidence="7">Iron-siderophore ABC transporter substrate-binding protein</fullName>
    </submittedName>
</protein>
<dbReference type="Pfam" id="PF01497">
    <property type="entry name" value="Peripla_BP_2"/>
    <property type="match status" value="1"/>
</dbReference>
<accession>A0ABP8X7G0</accession>
<dbReference type="PROSITE" id="PS51257">
    <property type="entry name" value="PROKAR_LIPOPROTEIN"/>
    <property type="match status" value="1"/>
</dbReference>
<dbReference type="CDD" id="cd01146">
    <property type="entry name" value="FhuD"/>
    <property type="match status" value="1"/>
</dbReference>
<feature type="domain" description="Fe/B12 periplasmic-binding" evidence="6">
    <location>
        <begin position="68"/>
        <end position="341"/>
    </location>
</feature>
<dbReference type="PANTHER" id="PTHR30532:SF24">
    <property type="entry name" value="FERRIC ENTEROBACTIN-BINDING PERIPLASMIC PROTEIN FEPB"/>
    <property type="match status" value="1"/>
</dbReference>
<keyword evidence="8" id="KW-1185">Reference proteome</keyword>
<dbReference type="Gene3D" id="3.40.50.1980">
    <property type="entry name" value="Nitrogenase molybdenum iron protein domain"/>
    <property type="match status" value="2"/>
</dbReference>
<reference evidence="8" key="1">
    <citation type="journal article" date="2019" name="Int. J. Syst. Evol. Microbiol.">
        <title>The Global Catalogue of Microorganisms (GCM) 10K type strain sequencing project: providing services to taxonomists for standard genome sequencing and annotation.</title>
        <authorList>
            <consortium name="The Broad Institute Genomics Platform"/>
            <consortium name="The Broad Institute Genome Sequencing Center for Infectious Disease"/>
            <person name="Wu L."/>
            <person name="Ma J."/>
        </authorList>
    </citation>
    <scope>NUCLEOTIDE SEQUENCE [LARGE SCALE GENOMIC DNA]</scope>
    <source>
        <strain evidence="8">JCM 18055</strain>
    </source>
</reference>
<keyword evidence="4 5" id="KW-0732">Signal</keyword>
<dbReference type="PANTHER" id="PTHR30532">
    <property type="entry name" value="IRON III DICITRATE-BINDING PERIPLASMIC PROTEIN"/>
    <property type="match status" value="1"/>
</dbReference>
<evidence type="ECO:0000259" key="6">
    <source>
        <dbReference type="PROSITE" id="PS50983"/>
    </source>
</evidence>
<name>A0ABP8X7G0_9PSEU</name>
<evidence type="ECO:0000256" key="2">
    <source>
        <dbReference type="ARBA" id="ARBA00008814"/>
    </source>
</evidence>
<gene>
    <name evidence="7" type="ORF">GCM10023215_46060</name>
</gene>
<dbReference type="PROSITE" id="PS50983">
    <property type="entry name" value="FE_B12_PBP"/>
    <property type="match status" value="1"/>
</dbReference>
<dbReference type="Proteomes" id="UP001500325">
    <property type="component" value="Unassembled WGS sequence"/>
</dbReference>
<evidence type="ECO:0000313" key="8">
    <source>
        <dbReference type="Proteomes" id="UP001500325"/>
    </source>
</evidence>
<dbReference type="InterPro" id="IPR051313">
    <property type="entry name" value="Bact_iron-sidero_bind"/>
</dbReference>
<evidence type="ECO:0000256" key="3">
    <source>
        <dbReference type="ARBA" id="ARBA00022448"/>
    </source>
</evidence>
<dbReference type="InterPro" id="IPR006311">
    <property type="entry name" value="TAT_signal"/>
</dbReference>
<proteinExistence type="inferred from homology"/>